<dbReference type="GO" id="GO:0003676">
    <property type="term" value="F:nucleic acid binding"/>
    <property type="evidence" value="ECO:0007669"/>
    <property type="project" value="InterPro"/>
</dbReference>
<dbReference type="GO" id="GO:0008270">
    <property type="term" value="F:zinc ion binding"/>
    <property type="evidence" value="ECO:0007669"/>
    <property type="project" value="UniProtKB-KW"/>
</dbReference>
<dbReference type="PANTHER" id="PTHR24559">
    <property type="entry name" value="TRANSPOSON TY3-I GAG-POL POLYPROTEIN"/>
    <property type="match status" value="1"/>
</dbReference>
<feature type="compositionally biased region" description="Basic and acidic residues" evidence="2">
    <location>
        <begin position="698"/>
        <end position="713"/>
    </location>
</feature>
<dbReference type="AlphaFoldDB" id="A0A388K8N2"/>
<dbReference type="Gene3D" id="3.10.10.10">
    <property type="entry name" value="HIV Type 1 Reverse Transcriptase, subunit A, domain 1"/>
    <property type="match status" value="1"/>
</dbReference>
<keyword evidence="5" id="KW-1185">Reference proteome</keyword>
<protein>
    <recommendedName>
        <fullName evidence="3">CCHC-type domain-containing protein</fullName>
    </recommendedName>
</protein>
<proteinExistence type="predicted"/>
<dbReference type="Proteomes" id="UP000265515">
    <property type="component" value="Unassembled WGS sequence"/>
</dbReference>
<feature type="compositionally biased region" description="Basic residues" evidence="2">
    <location>
        <begin position="732"/>
        <end position="741"/>
    </location>
</feature>
<gene>
    <name evidence="4" type="ORF">CBR_g60053</name>
</gene>
<feature type="compositionally biased region" description="Basic and acidic residues" evidence="2">
    <location>
        <begin position="865"/>
        <end position="897"/>
    </location>
</feature>
<comment type="caution">
    <text evidence="4">The sequence shown here is derived from an EMBL/GenBank/DDBJ whole genome shotgun (WGS) entry which is preliminary data.</text>
</comment>
<feature type="compositionally biased region" description="Basic and acidic residues" evidence="2">
    <location>
        <begin position="649"/>
        <end position="665"/>
    </location>
</feature>
<dbReference type="InterPro" id="IPR043502">
    <property type="entry name" value="DNA/RNA_pol_sf"/>
</dbReference>
<evidence type="ECO:0000256" key="1">
    <source>
        <dbReference type="PROSITE-ProRule" id="PRU00047"/>
    </source>
</evidence>
<feature type="compositionally biased region" description="Acidic residues" evidence="2">
    <location>
        <begin position="190"/>
        <end position="205"/>
    </location>
</feature>
<feature type="compositionally biased region" description="Low complexity" evidence="2">
    <location>
        <begin position="179"/>
        <end position="189"/>
    </location>
</feature>
<feature type="compositionally biased region" description="Basic and acidic residues" evidence="2">
    <location>
        <begin position="742"/>
        <end position="763"/>
    </location>
</feature>
<feature type="region of interest" description="Disordered" evidence="2">
    <location>
        <begin position="516"/>
        <end position="536"/>
    </location>
</feature>
<name>A0A388K8N2_CHABU</name>
<dbReference type="Pfam" id="PF00078">
    <property type="entry name" value="RVT_1"/>
    <property type="match status" value="1"/>
</dbReference>
<evidence type="ECO:0000313" key="5">
    <source>
        <dbReference type="Proteomes" id="UP000265515"/>
    </source>
</evidence>
<dbReference type="InterPro" id="IPR000477">
    <property type="entry name" value="RT_dom"/>
</dbReference>
<dbReference type="InterPro" id="IPR053134">
    <property type="entry name" value="RNA-dir_DNA_polymerase"/>
</dbReference>
<feature type="region of interest" description="Disordered" evidence="2">
    <location>
        <begin position="865"/>
        <end position="935"/>
    </location>
</feature>
<feature type="region of interest" description="Disordered" evidence="2">
    <location>
        <begin position="125"/>
        <end position="231"/>
    </location>
</feature>
<dbReference type="InterPro" id="IPR043128">
    <property type="entry name" value="Rev_trsase/Diguanyl_cyclase"/>
</dbReference>
<evidence type="ECO:0000259" key="3">
    <source>
        <dbReference type="PROSITE" id="PS50158"/>
    </source>
</evidence>
<keyword evidence="1" id="KW-0862">Zinc</keyword>
<feature type="compositionally biased region" description="Basic residues" evidence="2">
    <location>
        <begin position="687"/>
        <end position="697"/>
    </location>
</feature>
<dbReference type="PANTHER" id="PTHR24559:SF444">
    <property type="entry name" value="REVERSE TRANSCRIPTASE DOMAIN-CONTAINING PROTEIN"/>
    <property type="match status" value="1"/>
</dbReference>
<accession>A0A388K8N2</accession>
<dbReference type="InterPro" id="IPR001878">
    <property type="entry name" value="Znf_CCHC"/>
</dbReference>
<feature type="compositionally biased region" description="Polar residues" evidence="2">
    <location>
        <begin position="154"/>
        <end position="163"/>
    </location>
</feature>
<feature type="domain" description="CCHC-type" evidence="3">
    <location>
        <begin position="951"/>
        <end position="965"/>
    </location>
</feature>
<keyword evidence="1" id="KW-0863">Zinc-finger</keyword>
<dbReference type="SUPFAM" id="SSF56672">
    <property type="entry name" value="DNA/RNA polymerases"/>
    <property type="match status" value="1"/>
</dbReference>
<dbReference type="Gene3D" id="3.30.70.270">
    <property type="match status" value="1"/>
</dbReference>
<organism evidence="4 5">
    <name type="scientific">Chara braunii</name>
    <name type="common">Braun's stonewort</name>
    <dbReference type="NCBI Taxonomy" id="69332"/>
    <lineage>
        <taxon>Eukaryota</taxon>
        <taxon>Viridiplantae</taxon>
        <taxon>Streptophyta</taxon>
        <taxon>Charophyceae</taxon>
        <taxon>Charales</taxon>
        <taxon>Characeae</taxon>
        <taxon>Chara</taxon>
    </lineage>
</organism>
<dbReference type="Gramene" id="GBG66400">
    <property type="protein sequence ID" value="GBG66400"/>
    <property type="gene ID" value="CBR_g60053"/>
</dbReference>
<reference evidence="4 5" key="1">
    <citation type="journal article" date="2018" name="Cell">
        <title>The Chara Genome: Secondary Complexity and Implications for Plant Terrestrialization.</title>
        <authorList>
            <person name="Nishiyama T."/>
            <person name="Sakayama H."/>
            <person name="Vries J.D."/>
            <person name="Buschmann H."/>
            <person name="Saint-Marcoux D."/>
            <person name="Ullrich K.K."/>
            <person name="Haas F.B."/>
            <person name="Vanderstraeten L."/>
            <person name="Becker D."/>
            <person name="Lang D."/>
            <person name="Vosolsobe S."/>
            <person name="Rombauts S."/>
            <person name="Wilhelmsson P.K.I."/>
            <person name="Janitza P."/>
            <person name="Kern R."/>
            <person name="Heyl A."/>
            <person name="Rumpler F."/>
            <person name="Villalobos L.I.A.C."/>
            <person name="Clay J.M."/>
            <person name="Skokan R."/>
            <person name="Toyoda A."/>
            <person name="Suzuki Y."/>
            <person name="Kagoshima H."/>
            <person name="Schijlen E."/>
            <person name="Tajeshwar N."/>
            <person name="Catarino B."/>
            <person name="Hetherington A.J."/>
            <person name="Saltykova A."/>
            <person name="Bonnot C."/>
            <person name="Breuninger H."/>
            <person name="Symeonidi A."/>
            <person name="Radhakrishnan G.V."/>
            <person name="Van Nieuwerburgh F."/>
            <person name="Deforce D."/>
            <person name="Chang C."/>
            <person name="Karol K.G."/>
            <person name="Hedrich R."/>
            <person name="Ulvskov P."/>
            <person name="Glockner G."/>
            <person name="Delwiche C.F."/>
            <person name="Petrasek J."/>
            <person name="Van de Peer Y."/>
            <person name="Friml J."/>
            <person name="Beilby M."/>
            <person name="Dolan L."/>
            <person name="Kohara Y."/>
            <person name="Sugano S."/>
            <person name="Fujiyama A."/>
            <person name="Delaux P.-M."/>
            <person name="Quint M."/>
            <person name="TheiBen G."/>
            <person name="Hagemann M."/>
            <person name="Harholt J."/>
            <person name="Dunand C."/>
            <person name="Zachgo S."/>
            <person name="Langdale J."/>
            <person name="Maumus F."/>
            <person name="Straeten D.V.D."/>
            <person name="Gould S.B."/>
            <person name="Rensing S.A."/>
        </authorList>
    </citation>
    <scope>NUCLEOTIDE SEQUENCE [LARGE SCALE GENOMIC DNA]</scope>
    <source>
        <strain evidence="4 5">S276</strain>
    </source>
</reference>
<feature type="region of interest" description="Disordered" evidence="2">
    <location>
        <begin position="649"/>
        <end position="763"/>
    </location>
</feature>
<feature type="compositionally biased region" description="Basic and acidic residues" evidence="2">
    <location>
        <begin position="206"/>
        <end position="216"/>
    </location>
</feature>
<keyword evidence="1" id="KW-0479">Metal-binding</keyword>
<evidence type="ECO:0000256" key="2">
    <source>
        <dbReference type="SAM" id="MobiDB-lite"/>
    </source>
</evidence>
<dbReference type="CDD" id="cd01647">
    <property type="entry name" value="RT_LTR"/>
    <property type="match status" value="1"/>
</dbReference>
<dbReference type="EMBL" id="BFEA01000073">
    <property type="protein sequence ID" value="GBG66400.1"/>
    <property type="molecule type" value="Genomic_DNA"/>
</dbReference>
<evidence type="ECO:0000313" key="4">
    <source>
        <dbReference type="EMBL" id="GBG66400.1"/>
    </source>
</evidence>
<dbReference type="PROSITE" id="PS50158">
    <property type="entry name" value="ZF_CCHC"/>
    <property type="match status" value="1"/>
</dbReference>
<sequence>MEGEVFDQNGRVINPEIPGGTREEALRIATLGPNAPGMFRIWQEKEEPIMQVEDVTNLEEKVSRMRIGEDKEDVPIVEGEAEEDDVRTNVRDAFDRMEDLVDKMQRLHLRRQEICRGAGREEAGCPKVFTMGRGGSGDGPNEPNPRMQRANMAARNSGSQRSIRGTIPFATRRPAGGNPQKEQAQASQPAEEEPPITVEGDEEEDEKIREEEERGGLKQGSKRRYKTVDKKSHPVPVLVSQEEGVYYNQERKLIQRMREGIQNGPCRIDEETEKELIIGEPGFLTRQEEDLVKELIREKHGAYAFNDDERGRLDVDKIEMIRIHTVPHKPWNVRGAKYPNPEDCRRVVEYLDGKIRTDVAGYSSGPYASPWFCFIKPNGVLRWVQDLERLNAVIVRDAGGLPNADQLSEACAGRSIVSLIDLYSGYDQFPVYPADRPITAMHTPRGLVHMNVAPQGWTNAVAMVQRSMIRVMQLISPQITEPYIDDLAIKGPIEKDESEVAPGVRRRDPWKEEAMAQRGAVAGPSGPALRKGGQRREQRISRNLEELPIYRAGASLRVFLRDLEGYAFMREWGDREKIANVRGAGMYKRRIEGVVAGWTRWRVCKVRLWRDMGEFPRNDMEDDLKFNGTNLEDFIESLQLAAERGEWSEEEKRKQLIADQTKADGDEQEEEEAAEERKRSMKVSMVPRKKKLGKKRAIKNERKEVQERVSEKEEGVEEAEERKEVQGGCKAPKIKRTKGKRPIGEKEETSEIGRKEDEKDGQVEKLMRDMEEMREEVKELKKEKEELQKEMSQLRATLNVRSRELENEVATRGKMKIRVDGLVSEVSVLGQDLDNEISERKKLGQEWEKRWEEILRGMEEFRLSQQREEKEATEMVGRKGGEEKGTQTEEKKEEPPAPEKGVSESVAMPLPGQGKRQTESQLDSPKVAEDQVETSIQPDIKRIKPSMIGQRCFFCTQEGHLRDECSILAIYIKEGKAKYDSHKRLVAGTGQTIPKIPEGGRVTLHRILRLRVDF</sequence>